<dbReference type="Proteomes" id="UP000233080">
    <property type="component" value="Unassembled WGS sequence"/>
</dbReference>
<organism evidence="1 2">
    <name type="scientific">Colobus angolensis palliatus</name>
    <name type="common">Peters' Angolan colobus</name>
    <dbReference type="NCBI Taxonomy" id="336983"/>
    <lineage>
        <taxon>Eukaryota</taxon>
        <taxon>Metazoa</taxon>
        <taxon>Chordata</taxon>
        <taxon>Craniata</taxon>
        <taxon>Vertebrata</taxon>
        <taxon>Euteleostomi</taxon>
        <taxon>Mammalia</taxon>
        <taxon>Eutheria</taxon>
        <taxon>Euarchontoglires</taxon>
        <taxon>Primates</taxon>
        <taxon>Haplorrhini</taxon>
        <taxon>Catarrhini</taxon>
        <taxon>Cercopithecidae</taxon>
        <taxon>Colobinae</taxon>
        <taxon>Colobus</taxon>
    </lineage>
</organism>
<name>A0A2K5JP11_COLAP</name>
<sequence>MKTYTWLPTDMLPELTAPALLCAHFCPCSPALWLERVHVFSSVWTSSRTSASAHGFKSYVIVREWCLWFFPLFGWWRIKFLLFYLQDEGLIDSLPEVLHF</sequence>
<dbReference type="Ensembl" id="ENSCANT00000053791.1">
    <property type="protein sequence ID" value="ENSCANP00000030583.1"/>
    <property type="gene ID" value="ENSCANG00000038953.1"/>
</dbReference>
<protein>
    <submittedName>
        <fullName evidence="1">Uncharacterized protein</fullName>
    </submittedName>
</protein>
<dbReference type="AlphaFoldDB" id="A0A2K5JP11"/>
<dbReference type="OMA" id="WWRIKFL"/>
<accession>A0A2K5JP11</accession>
<reference evidence="1" key="1">
    <citation type="submission" date="2025-08" db="UniProtKB">
        <authorList>
            <consortium name="Ensembl"/>
        </authorList>
    </citation>
    <scope>IDENTIFICATION</scope>
</reference>
<proteinExistence type="predicted"/>
<evidence type="ECO:0000313" key="1">
    <source>
        <dbReference type="Ensembl" id="ENSCANP00000030583.1"/>
    </source>
</evidence>
<reference evidence="1" key="2">
    <citation type="submission" date="2025-09" db="UniProtKB">
        <authorList>
            <consortium name="Ensembl"/>
        </authorList>
    </citation>
    <scope>IDENTIFICATION</scope>
</reference>
<evidence type="ECO:0000313" key="2">
    <source>
        <dbReference type="Proteomes" id="UP000233080"/>
    </source>
</evidence>
<keyword evidence="2" id="KW-1185">Reference proteome</keyword>